<dbReference type="CDD" id="cd03443">
    <property type="entry name" value="PaaI_thioesterase"/>
    <property type="match status" value="1"/>
</dbReference>
<evidence type="ECO:0000256" key="1">
    <source>
        <dbReference type="ARBA" id="ARBA00022801"/>
    </source>
</evidence>
<evidence type="ECO:0000259" key="2">
    <source>
        <dbReference type="Pfam" id="PF03061"/>
    </source>
</evidence>
<evidence type="ECO:0000313" key="3">
    <source>
        <dbReference type="EMBL" id="KYG83258.1"/>
    </source>
</evidence>
<evidence type="ECO:0000313" key="4">
    <source>
        <dbReference type="Proteomes" id="UP000075615"/>
    </source>
</evidence>
<protein>
    <recommendedName>
        <fullName evidence="2">Thioesterase domain-containing protein</fullName>
    </recommendedName>
</protein>
<keyword evidence="1" id="KW-0378">Hydrolase</keyword>
<dbReference type="AlphaFoldDB" id="A0A150XX31"/>
<dbReference type="GO" id="GO:0016289">
    <property type="term" value="F:acyl-CoA hydrolase activity"/>
    <property type="evidence" value="ECO:0007669"/>
    <property type="project" value="UniProtKB-ARBA"/>
</dbReference>
<organism evidence="3 4">
    <name type="scientific">Roseivirga echinicomitans</name>
    <dbReference type="NCBI Taxonomy" id="296218"/>
    <lineage>
        <taxon>Bacteria</taxon>
        <taxon>Pseudomonadati</taxon>
        <taxon>Bacteroidota</taxon>
        <taxon>Cytophagia</taxon>
        <taxon>Cytophagales</taxon>
        <taxon>Roseivirgaceae</taxon>
        <taxon>Roseivirga</taxon>
    </lineage>
</organism>
<dbReference type="SUPFAM" id="SSF54637">
    <property type="entry name" value="Thioesterase/thiol ester dehydrase-isomerase"/>
    <property type="match status" value="1"/>
</dbReference>
<reference evidence="3 4" key="1">
    <citation type="submission" date="2016-01" db="EMBL/GenBank/DDBJ databases">
        <title>Genome sequencing of Roseivirga echinicomitans KMM 6058.</title>
        <authorList>
            <person name="Selvaratnam C."/>
            <person name="Thevarajoo S."/>
            <person name="Goh K.M."/>
            <person name="Ee R."/>
            <person name="Chan K.-G."/>
            <person name="Chong C.S."/>
        </authorList>
    </citation>
    <scope>NUCLEOTIDE SEQUENCE [LARGE SCALE GENOMIC DNA]</scope>
    <source>
        <strain evidence="3 4">KMM 6058</strain>
    </source>
</reference>
<keyword evidence="4" id="KW-1185">Reference proteome</keyword>
<gene>
    <name evidence="3" type="ORF">AWN68_00135</name>
</gene>
<dbReference type="RefSeq" id="WP_068409829.1">
    <property type="nucleotide sequence ID" value="NZ_LRDB01000001.1"/>
</dbReference>
<dbReference type="InterPro" id="IPR003736">
    <property type="entry name" value="PAAI_dom"/>
</dbReference>
<dbReference type="InterPro" id="IPR006683">
    <property type="entry name" value="Thioestr_dom"/>
</dbReference>
<accession>A0A150XX31</accession>
<feature type="domain" description="Thioesterase" evidence="2">
    <location>
        <begin position="53"/>
        <end position="126"/>
    </location>
</feature>
<dbReference type="STRING" id="296218.AWN68_00135"/>
<proteinExistence type="predicted"/>
<sequence length="145" mass="16439">MNDLEHYRRLERLFDSAPLNQGIFAGSELKVSHREATLELTIGSQYFHAADAMHGAIYFKLLDDSAYFASASVEKVFFLLTKSYTIHFRRPVFEDRLKAIGKVVSVNEKEIISSSEIYNQEGKLVAHGEGVFVRGPKRLEELVGE</sequence>
<dbReference type="Proteomes" id="UP000075615">
    <property type="component" value="Unassembled WGS sequence"/>
</dbReference>
<dbReference type="Gene3D" id="3.10.129.10">
    <property type="entry name" value="Hotdog Thioesterase"/>
    <property type="match status" value="1"/>
</dbReference>
<dbReference type="NCBIfam" id="TIGR00369">
    <property type="entry name" value="unchar_dom_1"/>
    <property type="match status" value="1"/>
</dbReference>
<dbReference type="OrthoDB" id="344730at2"/>
<dbReference type="EMBL" id="LRDB01000001">
    <property type="protein sequence ID" value="KYG83258.1"/>
    <property type="molecule type" value="Genomic_DNA"/>
</dbReference>
<dbReference type="InterPro" id="IPR029069">
    <property type="entry name" value="HotDog_dom_sf"/>
</dbReference>
<name>A0A150XX31_9BACT</name>
<dbReference type="Pfam" id="PF03061">
    <property type="entry name" value="4HBT"/>
    <property type="match status" value="1"/>
</dbReference>
<comment type="caution">
    <text evidence="3">The sequence shown here is derived from an EMBL/GenBank/DDBJ whole genome shotgun (WGS) entry which is preliminary data.</text>
</comment>